<comment type="caution">
    <text evidence="1">The sequence shown here is derived from an EMBL/GenBank/DDBJ whole genome shotgun (WGS) entry which is preliminary data.</text>
</comment>
<gene>
    <name evidence="1" type="ORF">A9J31_11625</name>
</gene>
<dbReference type="STRING" id="1443941.A9J31_11625"/>
<proteinExistence type="predicted"/>
<accession>A0A1A7RE98</accession>
<dbReference type="EMBL" id="LZDS01000003">
    <property type="protein sequence ID" value="OBX29758.1"/>
    <property type="molecule type" value="Genomic_DNA"/>
</dbReference>
<keyword evidence="2" id="KW-1185">Reference proteome</keyword>
<name>A0A1A7RE98_9GAMM</name>
<evidence type="ECO:0000313" key="1">
    <source>
        <dbReference type="EMBL" id="OBX29758.1"/>
    </source>
</evidence>
<reference evidence="2" key="1">
    <citation type="submission" date="2016-06" db="EMBL/GenBank/DDBJ databases">
        <authorList>
            <person name="Radolfova-Krizova L."/>
            <person name="Nemec A."/>
        </authorList>
    </citation>
    <scope>NUCLEOTIDE SEQUENCE [LARGE SCALE GENOMIC DNA]</scope>
    <source>
        <strain evidence="2">ANC 4275</strain>
    </source>
</reference>
<protein>
    <submittedName>
        <fullName evidence="1">Uncharacterized protein</fullName>
    </submittedName>
</protein>
<dbReference type="AlphaFoldDB" id="A0A1A7RE98"/>
<sequence length="115" mass="13518">MPFPLEYKFIMATEDRLGFKFLKKYKAKYKLITVLKSTLLFPTQSTNMMRTLLKRGGDFHFKTLVISKIKWTMDHLSVKHQSTREIGNFSMRTALPSYITALATIYYYKMNMASI</sequence>
<organism evidence="1 2">
    <name type="scientific">Acinetobacter gandensis</name>
    <dbReference type="NCBI Taxonomy" id="1443941"/>
    <lineage>
        <taxon>Bacteria</taxon>
        <taxon>Pseudomonadati</taxon>
        <taxon>Pseudomonadota</taxon>
        <taxon>Gammaproteobacteria</taxon>
        <taxon>Moraxellales</taxon>
        <taxon>Moraxellaceae</taxon>
        <taxon>Acinetobacter</taxon>
    </lineage>
</organism>
<evidence type="ECO:0000313" key="2">
    <source>
        <dbReference type="Proteomes" id="UP000185753"/>
    </source>
</evidence>
<dbReference type="Proteomes" id="UP000185753">
    <property type="component" value="Unassembled WGS sequence"/>
</dbReference>